<accession>A0A6G0W3P5</accession>
<dbReference type="PANTHER" id="PTHR10773:SF19">
    <property type="match status" value="1"/>
</dbReference>
<dbReference type="PANTHER" id="PTHR10773">
    <property type="entry name" value="DNA-DIRECTED RNA POLYMERASES I, II, AND III SUBUNIT RPABC2"/>
    <property type="match status" value="1"/>
</dbReference>
<comment type="caution">
    <text evidence="1">The sequence shown here is derived from an EMBL/GenBank/DDBJ whole genome shotgun (WGS) entry which is preliminary data.</text>
</comment>
<dbReference type="Proteomes" id="UP000478052">
    <property type="component" value="Unassembled WGS sequence"/>
</dbReference>
<dbReference type="EMBL" id="VUJU01009414">
    <property type="protein sequence ID" value="KAF0720723.1"/>
    <property type="molecule type" value="Genomic_DNA"/>
</dbReference>
<dbReference type="AlphaFoldDB" id="A0A6G0W3P5"/>
<dbReference type="OrthoDB" id="6627794at2759"/>
<sequence>MNLIVICGMQPLAGRGSIEVASILYKFIQGKIHYNITHLITYSDTCSGQNRNINIALMFMFALQNHPSLQMVDQKFLVPGHTHLECDSDHSRIERCKKQSESTISIPNDWYNFVRNVRGKIPLKVIEMEQIDFKSFSSLLSGPLVKRALDTDKEKINWLKMTWIRYGKIFGIIQFQYTLNKEAPFRILDLRKGPMRTRNRAELTSGVSNIRLPLTYNGPLSIDSEKKKDLISLLPLLDPIYHQLYKDLKTNTRAAMIQQSDEESSFED</sequence>
<name>A0A6G0W3P5_APHCR</name>
<keyword evidence="2" id="KW-1185">Reference proteome</keyword>
<evidence type="ECO:0000313" key="2">
    <source>
        <dbReference type="Proteomes" id="UP000478052"/>
    </source>
</evidence>
<evidence type="ECO:0000313" key="1">
    <source>
        <dbReference type="EMBL" id="KAF0720723.1"/>
    </source>
</evidence>
<reference evidence="1 2" key="1">
    <citation type="submission" date="2019-08" db="EMBL/GenBank/DDBJ databases">
        <title>Whole genome of Aphis craccivora.</title>
        <authorList>
            <person name="Voronova N.V."/>
            <person name="Shulinski R.S."/>
            <person name="Bandarenka Y.V."/>
            <person name="Zhorov D.G."/>
            <person name="Warner D."/>
        </authorList>
    </citation>
    <scope>NUCLEOTIDE SEQUENCE [LARGE SCALE GENOMIC DNA]</scope>
    <source>
        <strain evidence="1">180601</strain>
        <tissue evidence="1">Whole Body</tissue>
    </source>
</reference>
<gene>
    <name evidence="1" type="ORF">FWK35_00026903</name>
</gene>
<protein>
    <submittedName>
        <fullName evidence="1">Uncharacterized protein</fullName>
    </submittedName>
</protein>
<organism evidence="1 2">
    <name type="scientific">Aphis craccivora</name>
    <name type="common">Cowpea aphid</name>
    <dbReference type="NCBI Taxonomy" id="307492"/>
    <lineage>
        <taxon>Eukaryota</taxon>
        <taxon>Metazoa</taxon>
        <taxon>Ecdysozoa</taxon>
        <taxon>Arthropoda</taxon>
        <taxon>Hexapoda</taxon>
        <taxon>Insecta</taxon>
        <taxon>Pterygota</taxon>
        <taxon>Neoptera</taxon>
        <taxon>Paraneoptera</taxon>
        <taxon>Hemiptera</taxon>
        <taxon>Sternorrhyncha</taxon>
        <taxon>Aphidomorpha</taxon>
        <taxon>Aphidoidea</taxon>
        <taxon>Aphididae</taxon>
        <taxon>Aphidini</taxon>
        <taxon>Aphis</taxon>
        <taxon>Aphis</taxon>
    </lineage>
</organism>
<proteinExistence type="predicted"/>